<evidence type="ECO:0000313" key="2">
    <source>
        <dbReference type="Proteomes" id="UP000320693"/>
    </source>
</evidence>
<keyword evidence="2" id="KW-1185">Reference proteome</keyword>
<evidence type="ECO:0000313" key="1">
    <source>
        <dbReference type="EMBL" id="GEC28862.1"/>
    </source>
</evidence>
<comment type="caution">
    <text evidence="1">The sequence shown here is derived from an EMBL/GenBank/DDBJ whole genome shotgun (WGS) entry which is preliminary data.</text>
</comment>
<proteinExistence type="predicted"/>
<protein>
    <submittedName>
        <fullName evidence="1">Uncharacterized protein</fullName>
    </submittedName>
</protein>
<reference evidence="1 2" key="1">
    <citation type="submission" date="2019-06" db="EMBL/GenBank/DDBJ databases">
        <title>Whole genome shotgun sequence of Pseudonocardia saturnea NBRC 14499.</title>
        <authorList>
            <person name="Hosoyama A."/>
            <person name="Uohara A."/>
            <person name="Ohji S."/>
            <person name="Ichikawa N."/>
        </authorList>
    </citation>
    <scope>NUCLEOTIDE SEQUENCE [LARGE SCALE GENOMIC DNA]</scope>
    <source>
        <strain evidence="1 2">NBRC 14499</strain>
    </source>
</reference>
<sequence length="56" mass="5765">MPDDRMAIGLVLGLLHRPALSGGPGRCTGPGCDVAAIDHPPEPAGRSSKTIVLFSR</sequence>
<name>A0ABQ0S7I4_9PSEU</name>
<accession>A0ABQ0S7I4</accession>
<dbReference type="EMBL" id="BJNH01000095">
    <property type="protein sequence ID" value="GEC28862.1"/>
    <property type="molecule type" value="Genomic_DNA"/>
</dbReference>
<gene>
    <name evidence="1" type="ORF">PSA01_58910</name>
</gene>
<dbReference type="Proteomes" id="UP000320693">
    <property type="component" value="Unassembled WGS sequence"/>
</dbReference>
<organism evidence="1 2">
    <name type="scientific">Pseudonocardia saturnea</name>
    <dbReference type="NCBI Taxonomy" id="33909"/>
    <lineage>
        <taxon>Bacteria</taxon>
        <taxon>Bacillati</taxon>
        <taxon>Actinomycetota</taxon>
        <taxon>Actinomycetes</taxon>
        <taxon>Pseudonocardiales</taxon>
        <taxon>Pseudonocardiaceae</taxon>
        <taxon>Pseudonocardia</taxon>
    </lineage>
</organism>